<keyword evidence="10" id="KW-0594">Phospholipid biosynthesis</keyword>
<name>A0A9D1JQB1_9FIRM</name>
<dbReference type="PANTHER" id="PTHR21248:SF22">
    <property type="entry name" value="PHOSPHOLIPASE D"/>
    <property type="match status" value="1"/>
</dbReference>
<keyword evidence="4" id="KW-0808">Transferase</keyword>
<evidence type="ECO:0000256" key="9">
    <source>
        <dbReference type="ARBA" id="ARBA00023136"/>
    </source>
</evidence>
<feature type="domain" description="PLD phosphodiesterase" evidence="14">
    <location>
        <begin position="244"/>
        <end position="271"/>
    </location>
</feature>
<evidence type="ECO:0000256" key="2">
    <source>
        <dbReference type="ARBA" id="ARBA00022475"/>
    </source>
</evidence>
<dbReference type="GO" id="GO:0008808">
    <property type="term" value="F:cardiolipin synthase activity"/>
    <property type="evidence" value="ECO:0007669"/>
    <property type="project" value="UniProtKB-UniRule"/>
</dbReference>
<evidence type="ECO:0000256" key="7">
    <source>
        <dbReference type="ARBA" id="ARBA00022989"/>
    </source>
</evidence>
<evidence type="ECO:0000256" key="4">
    <source>
        <dbReference type="ARBA" id="ARBA00022679"/>
    </source>
</evidence>
<keyword evidence="5 13" id="KW-0812">Transmembrane</keyword>
<evidence type="ECO:0000256" key="3">
    <source>
        <dbReference type="ARBA" id="ARBA00022516"/>
    </source>
</evidence>
<organism evidence="15 16">
    <name type="scientific">Candidatus Scybalocola faecigallinarum</name>
    <dbReference type="NCBI Taxonomy" id="2840941"/>
    <lineage>
        <taxon>Bacteria</taxon>
        <taxon>Bacillati</taxon>
        <taxon>Bacillota</taxon>
        <taxon>Clostridia</taxon>
        <taxon>Lachnospirales</taxon>
        <taxon>Lachnospiraceae</taxon>
        <taxon>Lachnospiraceae incertae sedis</taxon>
        <taxon>Candidatus Scybalocola (ex Gilroy et al. 2021)</taxon>
    </lineage>
</organism>
<keyword evidence="6" id="KW-0677">Repeat</keyword>
<evidence type="ECO:0000259" key="14">
    <source>
        <dbReference type="PROSITE" id="PS50035"/>
    </source>
</evidence>
<dbReference type="AlphaFoldDB" id="A0A9D1JQB1"/>
<evidence type="ECO:0000256" key="6">
    <source>
        <dbReference type="ARBA" id="ARBA00022737"/>
    </source>
</evidence>
<feature type="domain" description="PLD phosphodiesterase" evidence="14">
    <location>
        <begin position="422"/>
        <end position="449"/>
    </location>
</feature>
<keyword evidence="11" id="KW-1208">Phospholipid metabolism</keyword>
<dbReference type="EMBL" id="DVIT01000013">
    <property type="protein sequence ID" value="HIS46559.1"/>
    <property type="molecule type" value="Genomic_DNA"/>
</dbReference>
<dbReference type="GO" id="GO:0032049">
    <property type="term" value="P:cardiolipin biosynthetic process"/>
    <property type="evidence" value="ECO:0007669"/>
    <property type="project" value="UniProtKB-UniRule"/>
</dbReference>
<comment type="caution">
    <text evidence="15">The sequence shown here is derived from an EMBL/GenBank/DDBJ whole genome shotgun (WGS) entry which is preliminary data.</text>
</comment>
<reference evidence="15" key="1">
    <citation type="submission" date="2020-10" db="EMBL/GenBank/DDBJ databases">
        <authorList>
            <person name="Gilroy R."/>
        </authorList>
    </citation>
    <scope>NUCLEOTIDE SEQUENCE</scope>
    <source>
        <strain evidence="15">CHK178-757</strain>
    </source>
</reference>
<evidence type="ECO:0000256" key="13">
    <source>
        <dbReference type="SAM" id="Phobius"/>
    </source>
</evidence>
<dbReference type="InterPro" id="IPR025202">
    <property type="entry name" value="PLD-like_dom"/>
</dbReference>
<dbReference type="GO" id="GO:0005886">
    <property type="term" value="C:plasma membrane"/>
    <property type="evidence" value="ECO:0007669"/>
    <property type="project" value="UniProtKB-SubCell"/>
</dbReference>
<dbReference type="Proteomes" id="UP000823927">
    <property type="component" value="Unassembled WGS sequence"/>
</dbReference>
<proteinExistence type="predicted"/>
<dbReference type="SMART" id="SM00155">
    <property type="entry name" value="PLDc"/>
    <property type="match status" value="2"/>
</dbReference>
<evidence type="ECO:0000256" key="10">
    <source>
        <dbReference type="ARBA" id="ARBA00023209"/>
    </source>
</evidence>
<evidence type="ECO:0000256" key="1">
    <source>
        <dbReference type="ARBA" id="ARBA00004651"/>
    </source>
</evidence>
<dbReference type="CDD" id="cd09154">
    <property type="entry name" value="PLDc_SMU_988_like_1"/>
    <property type="match status" value="1"/>
</dbReference>
<accession>A0A9D1JQB1</accession>
<dbReference type="EC" id="2.7.8.-" evidence="12"/>
<keyword evidence="8" id="KW-0443">Lipid metabolism</keyword>
<evidence type="ECO:0000313" key="15">
    <source>
        <dbReference type="EMBL" id="HIS46559.1"/>
    </source>
</evidence>
<dbReference type="SUPFAM" id="SSF56024">
    <property type="entry name" value="Phospholipase D/nuclease"/>
    <property type="match status" value="2"/>
</dbReference>
<protein>
    <recommendedName>
        <fullName evidence="12">Cardiolipin synthase</fullName>
        <ecNumber evidence="12">2.7.8.-</ecNumber>
    </recommendedName>
</protein>
<sequence>MDLLRKRHAGITRAVTVGIAVLLQLIVTFLAAVLLQEYASWFYLVLQIFGICLVFILVNDGQTYKSFWIIIVLLLPVFGLFLYFMWGRKRTNSKEYRRYREVIAKGLKYKKQDPDIMEDFRQLHPNKAQISKLLLHYGFPLYENTKVTYYDVGEKKFEALMNDLRQAKSFIFLEYFIIYEGKVWEDIKQVLARKVQEGVEVRLLFDDFGSLMINTEEFRHELAVLGIRFSIFSPIHEGTSRLTFNYRNHQKIAVIDGNVGYTGGINLADEYANIITRFGHWKDTAVRLEGDGVWGLTSIFLEMWEFSKGYEDLDYTKYRPQYSVPCKGFVQPMADGPANNPHNPIEETYTHMINKARNYIYFTTPYLVLDQKMVDDLCRAARSGVDVRIITPRIYDKWYVYMVTVSNYGPLLENGVKIYEYKPGFIHAKTAVADDECAICGSINMDYRSFYLHYECGVFMSENDAVLDIRDDILETIKKCERITYDMWKKRPVHQKIIQWCLRLFSPIL</sequence>
<comment type="subcellular location">
    <subcellularLocation>
        <location evidence="1">Cell membrane</location>
        <topology evidence="1">Multi-pass membrane protein</topology>
    </subcellularLocation>
</comment>
<dbReference type="PANTHER" id="PTHR21248">
    <property type="entry name" value="CARDIOLIPIN SYNTHASE"/>
    <property type="match status" value="1"/>
</dbReference>
<feature type="transmembrane region" description="Helical" evidence="13">
    <location>
        <begin position="12"/>
        <end position="35"/>
    </location>
</feature>
<keyword evidence="3" id="KW-0444">Lipid biosynthesis</keyword>
<dbReference type="Gene3D" id="3.30.870.10">
    <property type="entry name" value="Endonuclease Chain A"/>
    <property type="match status" value="2"/>
</dbReference>
<keyword evidence="9 13" id="KW-0472">Membrane</keyword>
<dbReference type="Pfam" id="PF13396">
    <property type="entry name" value="PLDc_N"/>
    <property type="match status" value="1"/>
</dbReference>
<evidence type="ECO:0000256" key="11">
    <source>
        <dbReference type="ARBA" id="ARBA00023264"/>
    </source>
</evidence>
<dbReference type="InterPro" id="IPR001736">
    <property type="entry name" value="PLipase_D/transphosphatidylase"/>
</dbReference>
<evidence type="ECO:0000313" key="16">
    <source>
        <dbReference type="Proteomes" id="UP000823927"/>
    </source>
</evidence>
<feature type="transmembrane region" description="Helical" evidence="13">
    <location>
        <begin position="41"/>
        <end position="59"/>
    </location>
</feature>
<dbReference type="InterPro" id="IPR022924">
    <property type="entry name" value="Cardiolipin_synthase"/>
</dbReference>
<evidence type="ECO:0000256" key="12">
    <source>
        <dbReference type="NCBIfam" id="TIGR04265"/>
    </source>
</evidence>
<feature type="transmembrane region" description="Helical" evidence="13">
    <location>
        <begin position="66"/>
        <end position="86"/>
    </location>
</feature>
<dbReference type="CDD" id="cd09160">
    <property type="entry name" value="PLDc_SMU_988_like_2"/>
    <property type="match status" value="1"/>
</dbReference>
<evidence type="ECO:0000256" key="5">
    <source>
        <dbReference type="ARBA" id="ARBA00022692"/>
    </source>
</evidence>
<keyword evidence="2" id="KW-1003">Cell membrane</keyword>
<dbReference type="NCBIfam" id="TIGR04265">
    <property type="entry name" value="bac_cardiolipin"/>
    <property type="match status" value="1"/>
</dbReference>
<reference evidence="15" key="2">
    <citation type="journal article" date="2021" name="PeerJ">
        <title>Extensive microbial diversity within the chicken gut microbiome revealed by metagenomics and culture.</title>
        <authorList>
            <person name="Gilroy R."/>
            <person name="Ravi A."/>
            <person name="Getino M."/>
            <person name="Pursley I."/>
            <person name="Horton D.L."/>
            <person name="Alikhan N.F."/>
            <person name="Baker D."/>
            <person name="Gharbi K."/>
            <person name="Hall N."/>
            <person name="Watson M."/>
            <person name="Adriaenssens E.M."/>
            <person name="Foster-Nyarko E."/>
            <person name="Jarju S."/>
            <person name="Secka A."/>
            <person name="Antonio M."/>
            <person name="Oren A."/>
            <person name="Chaudhuri R.R."/>
            <person name="La Ragione R."/>
            <person name="Hildebrand F."/>
            <person name="Pallen M.J."/>
        </authorList>
    </citation>
    <scope>NUCLEOTIDE SEQUENCE</scope>
    <source>
        <strain evidence="15">CHK178-757</strain>
    </source>
</reference>
<dbReference type="InterPro" id="IPR027379">
    <property type="entry name" value="CLS_N"/>
</dbReference>
<keyword evidence="7 13" id="KW-1133">Transmembrane helix</keyword>
<dbReference type="Pfam" id="PF13091">
    <property type="entry name" value="PLDc_2"/>
    <property type="match status" value="2"/>
</dbReference>
<gene>
    <name evidence="15" type="primary">cls</name>
    <name evidence="15" type="ORF">IAB46_03190</name>
</gene>
<dbReference type="PROSITE" id="PS50035">
    <property type="entry name" value="PLD"/>
    <property type="match status" value="2"/>
</dbReference>
<evidence type="ECO:0000256" key="8">
    <source>
        <dbReference type="ARBA" id="ARBA00023098"/>
    </source>
</evidence>